<dbReference type="Proteomes" id="UP000271098">
    <property type="component" value="Unassembled WGS sequence"/>
</dbReference>
<proteinExistence type="predicted"/>
<dbReference type="AlphaFoldDB" id="A0A183DAU4"/>
<dbReference type="EMBL" id="UYRT01012816">
    <property type="protein sequence ID" value="VDK52347.1"/>
    <property type="molecule type" value="Genomic_DNA"/>
</dbReference>
<sequence>MLLCGAALCAEKAVISDVLCIVVIVFVIIIIVITMTHGLWRGAGSGGESGFIGGSSSGNKSGFEWKMHGYHVITIKAVGIEIVSVKKDYGWSFRRPVRRSSTTTNHSDPTSIRTADWYRYQHFITDK</sequence>
<evidence type="ECO:0000313" key="3">
    <source>
        <dbReference type="Proteomes" id="UP000271098"/>
    </source>
</evidence>
<organism evidence="4">
    <name type="scientific">Gongylonema pulchrum</name>
    <dbReference type="NCBI Taxonomy" id="637853"/>
    <lineage>
        <taxon>Eukaryota</taxon>
        <taxon>Metazoa</taxon>
        <taxon>Ecdysozoa</taxon>
        <taxon>Nematoda</taxon>
        <taxon>Chromadorea</taxon>
        <taxon>Rhabditida</taxon>
        <taxon>Spirurina</taxon>
        <taxon>Spiruromorpha</taxon>
        <taxon>Spiruroidea</taxon>
        <taxon>Gongylonematidae</taxon>
        <taxon>Gongylonema</taxon>
    </lineage>
</organism>
<reference evidence="4" key="1">
    <citation type="submission" date="2016-06" db="UniProtKB">
        <authorList>
            <consortium name="WormBaseParasite"/>
        </authorList>
    </citation>
    <scope>IDENTIFICATION</scope>
</reference>
<keyword evidence="1" id="KW-0812">Transmembrane</keyword>
<evidence type="ECO:0000256" key="1">
    <source>
        <dbReference type="SAM" id="Phobius"/>
    </source>
</evidence>
<dbReference type="WBParaSite" id="GPUH_0000584301-mRNA-1">
    <property type="protein sequence ID" value="GPUH_0000584301-mRNA-1"/>
    <property type="gene ID" value="GPUH_0000584301"/>
</dbReference>
<feature type="transmembrane region" description="Helical" evidence="1">
    <location>
        <begin position="13"/>
        <end position="33"/>
    </location>
</feature>
<accession>A0A183DAU4</accession>
<gene>
    <name evidence="2" type="ORF">GPUH_LOCUS5834</name>
</gene>
<protein>
    <submittedName>
        <fullName evidence="4">Secreted protein</fullName>
    </submittedName>
</protein>
<keyword evidence="1" id="KW-0472">Membrane</keyword>
<name>A0A183DAU4_9BILA</name>
<evidence type="ECO:0000313" key="2">
    <source>
        <dbReference type="EMBL" id="VDK52347.1"/>
    </source>
</evidence>
<keyword evidence="1" id="KW-1133">Transmembrane helix</keyword>
<keyword evidence="3" id="KW-1185">Reference proteome</keyword>
<evidence type="ECO:0000313" key="4">
    <source>
        <dbReference type="WBParaSite" id="GPUH_0000584301-mRNA-1"/>
    </source>
</evidence>
<reference evidence="2 3" key="2">
    <citation type="submission" date="2018-11" db="EMBL/GenBank/DDBJ databases">
        <authorList>
            <consortium name="Pathogen Informatics"/>
        </authorList>
    </citation>
    <scope>NUCLEOTIDE SEQUENCE [LARGE SCALE GENOMIC DNA]</scope>
</reference>